<dbReference type="Proteomes" id="UP000821845">
    <property type="component" value="Chromosome 5"/>
</dbReference>
<keyword evidence="2" id="KW-1185">Reference proteome</keyword>
<gene>
    <name evidence="1" type="ORF">HPB50_004762</name>
</gene>
<evidence type="ECO:0000313" key="2">
    <source>
        <dbReference type="Proteomes" id="UP000821845"/>
    </source>
</evidence>
<comment type="caution">
    <text evidence="1">The sequence shown here is derived from an EMBL/GenBank/DDBJ whole genome shotgun (WGS) entry which is preliminary data.</text>
</comment>
<sequence length="168" mass="19146">MSVVDSTRMGRPATSQSENNVARIREIVQQGRAIMASMLSDALDISKKVWYQILRKNLGKQKLNAGLVPRFLTRKQQKDTRASVSSDLHLEAEKDAAVVNRIIAEARTWCFQYDPQTNRQSTSWLSTSSPASSNERRQKTKRKTMLIDATGVMLHKLVLERHMVNDEF</sequence>
<proteinExistence type="predicted"/>
<protein>
    <submittedName>
        <fullName evidence="1">Uncharacterized protein</fullName>
    </submittedName>
</protein>
<evidence type="ECO:0000313" key="1">
    <source>
        <dbReference type="EMBL" id="KAH6929692.1"/>
    </source>
</evidence>
<accession>A0ACB7S954</accession>
<name>A0ACB7S954_HYAAI</name>
<reference evidence="1" key="1">
    <citation type="submission" date="2020-05" db="EMBL/GenBank/DDBJ databases">
        <title>Large-scale comparative analyses of tick genomes elucidate their genetic diversity and vector capacities.</title>
        <authorList>
            <person name="Jia N."/>
            <person name="Wang J."/>
            <person name="Shi W."/>
            <person name="Du L."/>
            <person name="Sun Y."/>
            <person name="Zhan W."/>
            <person name="Jiang J."/>
            <person name="Wang Q."/>
            <person name="Zhang B."/>
            <person name="Ji P."/>
            <person name="Sakyi L.B."/>
            <person name="Cui X."/>
            <person name="Yuan T."/>
            <person name="Jiang B."/>
            <person name="Yang W."/>
            <person name="Lam T.T.-Y."/>
            <person name="Chang Q."/>
            <person name="Ding S."/>
            <person name="Wang X."/>
            <person name="Zhu J."/>
            <person name="Ruan X."/>
            <person name="Zhao L."/>
            <person name="Wei J."/>
            <person name="Que T."/>
            <person name="Du C."/>
            <person name="Cheng J."/>
            <person name="Dai P."/>
            <person name="Han X."/>
            <person name="Huang E."/>
            <person name="Gao Y."/>
            <person name="Liu J."/>
            <person name="Shao H."/>
            <person name="Ye R."/>
            <person name="Li L."/>
            <person name="Wei W."/>
            <person name="Wang X."/>
            <person name="Wang C."/>
            <person name="Yang T."/>
            <person name="Huo Q."/>
            <person name="Li W."/>
            <person name="Guo W."/>
            <person name="Chen H."/>
            <person name="Zhou L."/>
            <person name="Ni X."/>
            <person name="Tian J."/>
            <person name="Zhou Y."/>
            <person name="Sheng Y."/>
            <person name="Liu T."/>
            <person name="Pan Y."/>
            <person name="Xia L."/>
            <person name="Li J."/>
            <person name="Zhao F."/>
            <person name="Cao W."/>
        </authorList>
    </citation>
    <scope>NUCLEOTIDE SEQUENCE</scope>
    <source>
        <strain evidence="1">Hyas-2018</strain>
    </source>
</reference>
<dbReference type="EMBL" id="CM023485">
    <property type="protein sequence ID" value="KAH6929692.1"/>
    <property type="molecule type" value="Genomic_DNA"/>
</dbReference>
<organism evidence="1 2">
    <name type="scientific">Hyalomma asiaticum</name>
    <name type="common">Tick</name>
    <dbReference type="NCBI Taxonomy" id="266040"/>
    <lineage>
        <taxon>Eukaryota</taxon>
        <taxon>Metazoa</taxon>
        <taxon>Ecdysozoa</taxon>
        <taxon>Arthropoda</taxon>
        <taxon>Chelicerata</taxon>
        <taxon>Arachnida</taxon>
        <taxon>Acari</taxon>
        <taxon>Parasitiformes</taxon>
        <taxon>Ixodida</taxon>
        <taxon>Ixodoidea</taxon>
        <taxon>Ixodidae</taxon>
        <taxon>Hyalomminae</taxon>
        <taxon>Hyalomma</taxon>
    </lineage>
</organism>